<evidence type="ECO:0000256" key="2">
    <source>
        <dbReference type="ARBA" id="ARBA00023163"/>
    </source>
</evidence>
<evidence type="ECO:0000256" key="4">
    <source>
        <dbReference type="PROSITE-ProRule" id="PRU00221"/>
    </source>
</evidence>
<dbReference type="PROSITE" id="PS00028">
    <property type="entry name" value="ZINC_FINGER_C2H2_1"/>
    <property type="match status" value="1"/>
</dbReference>
<proteinExistence type="evidence at transcript level"/>
<dbReference type="Gene3D" id="3.30.160.60">
    <property type="entry name" value="Classic Zinc Finger"/>
    <property type="match status" value="1"/>
</dbReference>
<evidence type="ECO:0000256" key="1">
    <source>
        <dbReference type="ARBA" id="ARBA00004123"/>
    </source>
</evidence>
<feature type="repeat" description="WD" evidence="4">
    <location>
        <begin position="550"/>
        <end position="583"/>
    </location>
</feature>
<dbReference type="PANTHER" id="PTHR15052:SF2">
    <property type="entry name" value="GENERAL TRANSCRIPTION FACTOR 3C POLYPEPTIDE 2"/>
    <property type="match status" value="1"/>
</dbReference>
<evidence type="ECO:0000259" key="6">
    <source>
        <dbReference type="PROSITE" id="PS00028"/>
    </source>
</evidence>
<gene>
    <name evidence="7" type="primary">Gtf3c2</name>
</gene>
<dbReference type="PROSITE" id="PS50082">
    <property type="entry name" value="WD_REPEATS_2"/>
    <property type="match status" value="1"/>
</dbReference>
<accession>A0A6F9DDH4</accession>
<evidence type="ECO:0000256" key="3">
    <source>
        <dbReference type="ARBA" id="ARBA00023242"/>
    </source>
</evidence>
<feature type="domain" description="C2H2-type" evidence="6">
    <location>
        <begin position="134"/>
        <end position="155"/>
    </location>
</feature>
<keyword evidence="4" id="KW-0853">WD repeat</keyword>
<dbReference type="InterPro" id="IPR015943">
    <property type="entry name" value="WD40/YVTN_repeat-like_dom_sf"/>
</dbReference>
<dbReference type="PROSITE" id="PS50294">
    <property type="entry name" value="WD_REPEATS_REGION"/>
    <property type="match status" value="1"/>
</dbReference>
<dbReference type="EMBL" id="LR785642">
    <property type="protein sequence ID" value="CAB3251338.1"/>
    <property type="molecule type" value="mRNA"/>
</dbReference>
<feature type="region of interest" description="Disordered" evidence="5">
    <location>
        <begin position="1"/>
        <end position="51"/>
    </location>
</feature>
<sequence length="822" mass="91895">MSSKRTKRRKTYSPRKVVSSSQQEEALDLSQPCVSTTNSPDAQSSTQNGFEAVPGDPKDLASYILQNSVINFVETPRLPEEYYTEISHVKLNTKQGEEMLYKCRGCEKKTYRSAGGLKAHVVNCPDLPKSAFTCVVCNEKFHELIYATDHIKDVHITPHIGVALGPGRRAAALSRMKINNYESSSLASDEKTDDYSATEDLDFAAVIKEEPPEPDLPMRKRNTDRAPLVQGASSTYSYLHIPLANAYEWTYNRLKTLESANTANSKMENSLVCKTSLTVDTLCDMFQFNPRSPQFAIDTKLLDKQSKQKHTNKTAISGTGQKFQTLRLFKALPCNKHKSKTFFTGAPVWSMAWCPYPTNEIELDQVLALCSHSQEHFVDPAQTYDEPVLLQLWNCGQLPASRTCCENPYLIQGFVLDGGPVWDMKWCPFGGFIQSDGDEVGRLGILALALGSGVINIVTVPLLQKSKESKSKMENIKRLKPSLVLWPLAGKSLLYGQCFSVSWSVNDGCKFIAGGFASGHVAIWDVNTESKFLKTKENEETITLLPFVSFRAHSKPVKGIAWCPFNTYILATAAADKLLKLWDRRRPECDLKDNLAPRTSIINEICWPHLDNGVYLATDSSFANPHSHGCLWASFKQANSMQSIFPTKACCFTVTHSDWLHGAAGGDASGNAMVMTCNNWNRNNHFVKKSPRMLLFQSIPLWNDQLPTTGDAEQAEATHSPQNDDTYDYKLLFHDSDMTGNLSSWENRSAHKKIRTYEDFADEVYRPQVSGVQKMRWNPNKSSFTWIASGTHSGLVRLHCVSGMISSEVEEFRLCCSDDGCT</sequence>
<comment type="subcellular location">
    <subcellularLocation>
        <location evidence="1">Nucleus</location>
    </subcellularLocation>
</comment>
<dbReference type="InterPro" id="IPR001680">
    <property type="entry name" value="WD40_rpt"/>
</dbReference>
<feature type="compositionally biased region" description="Polar residues" evidence="5">
    <location>
        <begin position="32"/>
        <end position="49"/>
    </location>
</feature>
<dbReference type="AlphaFoldDB" id="A0A6F9DDH4"/>
<evidence type="ECO:0000313" key="7">
    <source>
        <dbReference type="EMBL" id="CAB3251338.1"/>
    </source>
</evidence>
<dbReference type="GO" id="GO:0005634">
    <property type="term" value="C:nucleus"/>
    <property type="evidence" value="ECO:0007669"/>
    <property type="project" value="UniProtKB-SubCell"/>
</dbReference>
<dbReference type="InterPro" id="IPR013087">
    <property type="entry name" value="Znf_C2H2_type"/>
</dbReference>
<dbReference type="SUPFAM" id="SSF50978">
    <property type="entry name" value="WD40 repeat-like"/>
    <property type="match status" value="1"/>
</dbReference>
<dbReference type="PANTHER" id="PTHR15052">
    <property type="entry name" value="RNA POLYMERASE III TRANSCRIPTION INITIATION FACTOR COMPLEX SUBUNIT"/>
    <property type="match status" value="1"/>
</dbReference>
<dbReference type="GO" id="GO:0006383">
    <property type="term" value="P:transcription by RNA polymerase III"/>
    <property type="evidence" value="ECO:0007669"/>
    <property type="project" value="TreeGrafter"/>
</dbReference>
<feature type="compositionally biased region" description="Basic residues" evidence="5">
    <location>
        <begin position="1"/>
        <end position="13"/>
    </location>
</feature>
<reference evidence="7" key="1">
    <citation type="submission" date="2020-04" db="EMBL/GenBank/DDBJ databases">
        <authorList>
            <person name="Neveu A P."/>
        </authorList>
    </citation>
    <scope>NUCLEOTIDE SEQUENCE</scope>
    <source>
        <tissue evidence="7">Whole embryo</tissue>
    </source>
</reference>
<dbReference type="SMART" id="SM00320">
    <property type="entry name" value="WD40"/>
    <property type="match status" value="3"/>
</dbReference>
<dbReference type="InterPro" id="IPR052416">
    <property type="entry name" value="GTF3C_component"/>
</dbReference>
<name>A0A6F9DDH4_9ASCI</name>
<dbReference type="GO" id="GO:0000127">
    <property type="term" value="C:transcription factor TFIIIC complex"/>
    <property type="evidence" value="ECO:0007669"/>
    <property type="project" value="TreeGrafter"/>
</dbReference>
<dbReference type="Pfam" id="PF00400">
    <property type="entry name" value="WD40"/>
    <property type="match status" value="1"/>
</dbReference>
<dbReference type="InterPro" id="IPR036322">
    <property type="entry name" value="WD40_repeat_dom_sf"/>
</dbReference>
<keyword evidence="2" id="KW-0804">Transcription</keyword>
<evidence type="ECO:0000256" key="5">
    <source>
        <dbReference type="SAM" id="MobiDB-lite"/>
    </source>
</evidence>
<organism evidence="7">
    <name type="scientific">Phallusia mammillata</name>
    <dbReference type="NCBI Taxonomy" id="59560"/>
    <lineage>
        <taxon>Eukaryota</taxon>
        <taxon>Metazoa</taxon>
        <taxon>Chordata</taxon>
        <taxon>Tunicata</taxon>
        <taxon>Ascidiacea</taxon>
        <taxon>Phlebobranchia</taxon>
        <taxon>Ascidiidae</taxon>
        <taxon>Phallusia</taxon>
    </lineage>
</organism>
<dbReference type="Gene3D" id="2.130.10.10">
    <property type="entry name" value="YVTN repeat-like/Quinoprotein amine dehydrogenase"/>
    <property type="match status" value="1"/>
</dbReference>
<protein>
    <submittedName>
        <fullName evidence="7">General transcription factor 3C polypeptide 2-like</fullName>
    </submittedName>
</protein>
<keyword evidence="3" id="KW-0539">Nucleus</keyword>